<accession>A0A1H4HMK0</accession>
<dbReference type="STRING" id="425514.SAMN05443550_1316"/>
<dbReference type="AlphaFoldDB" id="A0A1H4HMK0"/>
<protein>
    <recommendedName>
        <fullName evidence="3">PemK-like, MazF-like toxin of type II toxin-antitoxin system</fullName>
    </recommendedName>
</protein>
<evidence type="ECO:0008006" key="3">
    <source>
        <dbReference type="Google" id="ProtNLM"/>
    </source>
</evidence>
<dbReference type="RefSeq" id="WP_090560179.1">
    <property type="nucleotide sequence ID" value="NZ_FNRA01000031.1"/>
</dbReference>
<keyword evidence="2" id="KW-1185">Reference proteome</keyword>
<organism evidence="1 2">
    <name type="scientific">Pedobacter hartonius</name>
    <dbReference type="NCBI Taxonomy" id="425514"/>
    <lineage>
        <taxon>Bacteria</taxon>
        <taxon>Pseudomonadati</taxon>
        <taxon>Bacteroidota</taxon>
        <taxon>Sphingobacteriia</taxon>
        <taxon>Sphingobacteriales</taxon>
        <taxon>Sphingobacteriaceae</taxon>
        <taxon>Pedobacter</taxon>
    </lineage>
</organism>
<evidence type="ECO:0000313" key="1">
    <source>
        <dbReference type="EMBL" id="SEB22282.1"/>
    </source>
</evidence>
<dbReference type="EMBL" id="FNRA01000031">
    <property type="protein sequence ID" value="SEB22282.1"/>
    <property type="molecule type" value="Genomic_DNA"/>
</dbReference>
<dbReference type="OrthoDB" id="1375729at2"/>
<name>A0A1H4HMK0_9SPHI</name>
<reference evidence="1 2" key="1">
    <citation type="submission" date="2016-10" db="EMBL/GenBank/DDBJ databases">
        <authorList>
            <person name="de Groot N.N."/>
        </authorList>
    </citation>
    <scope>NUCLEOTIDE SEQUENCE [LARGE SCALE GENOMIC DNA]</scope>
    <source>
        <strain evidence="1 2">DSM 19033</strain>
    </source>
</reference>
<evidence type="ECO:0000313" key="2">
    <source>
        <dbReference type="Proteomes" id="UP000198850"/>
    </source>
</evidence>
<sequence>MNNPNIEANKGDILWSNNNLNKSGRTAHYMVFMKPYDKHYFVGAMITHSKKFDNLPLEESYLKKTDSFGKGHKVVYDNSLVVSQPLFKKLDWQPFEKVGELTAEGIAFIEKHILGSAPGFYYDNV</sequence>
<proteinExistence type="predicted"/>
<dbReference type="Proteomes" id="UP000198850">
    <property type="component" value="Unassembled WGS sequence"/>
</dbReference>
<gene>
    <name evidence="1" type="ORF">SAMN05443550_1316</name>
</gene>